<sequence>MPIQTFNASNKRKCKVVLRVSSLPCDNPQASEEASHIVRGNFLCRTCTVGGSQAEKKTLRVFRALHRDDNPPRNAQSIKASLEQQLDLAMQGGSLDRTRILRAQKNTKDEIYRIMRDWFDQQPGLKRNPLLDVAGLDPAHDTPFELLHTYSLDSAAKDCLDTDKGDASYIWRYSHSLNGRHYRFLSQSLPLQLFGILTEDEDKATCQLMLSIASLGAHLWFPVIKNLDKYINDLEILVANVQDLLDEINPDFITKKPKVHYLCHVIRDVLRYGPVIHQATERHERFNSVVRGCTIRGNGQANSHDVAAWFAHAGICAHLVTGGLFVTETGIWGAGRKVLELRQDHGFCTHLGWSVPRKAKKDDKRALCLYQP</sequence>
<gene>
    <name evidence="1" type="ORF">I306_06590</name>
</gene>
<reference evidence="1 2" key="1">
    <citation type="submission" date="2015-01" db="EMBL/GenBank/DDBJ databases">
        <title>The Genome Sequence of Cryptococcus gattii EJB2.</title>
        <authorList>
            <consortium name="The Broad Institute Genomics Platform"/>
            <person name="Cuomo C."/>
            <person name="Litvintseva A."/>
            <person name="Chen Y."/>
            <person name="Heitman J."/>
            <person name="Sun S."/>
            <person name="Springer D."/>
            <person name="Dromer F."/>
            <person name="Young S."/>
            <person name="Zeng Q."/>
            <person name="Gargeya S."/>
            <person name="Abouelleil A."/>
            <person name="Alvarado L."/>
            <person name="Chapman S.B."/>
            <person name="Gainer-Dewar J."/>
            <person name="Goldberg J."/>
            <person name="Griggs A."/>
            <person name="Gujja S."/>
            <person name="Hansen M."/>
            <person name="Howarth C."/>
            <person name="Imamovic A."/>
            <person name="Larimer J."/>
            <person name="Murphy C."/>
            <person name="Naylor J."/>
            <person name="Pearson M."/>
            <person name="Priest M."/>
            <person name="Roberts A."/>
            <person name="Saif S."/>
            <person name="Shea T."/>
            <person name="Sykes S."/>
            <person name="Wortman J."/>
            <person name="Nusbaum C."/>
            <person name="Birren B."/>
        </authorList>
    </citation>
    <scope>NUCLEOTIDE SEQUENCE [LARGE SCALE GENOMIC DNA]</scope>
    <source>
        <strain evidence="1 2">EJB2</strain>
    </source>
</reference>
<name>A0ABR5BM55_9TREE</name>
<evidence type="ECO:0000313" key="2">
    <source>
        <dbReference type="Proteomes" id="UP000054272"/>
    </source>
</evidence>
<dbReference type="Proteomes" id="UP000054272">
    <property type="component" value="Unassembled WGS sequence"/>
</dbReference>
<accession>A0ABR5BM55</accession>
<organism evidence="1 2">
    <name type="scientific">Cryptococcus gattii EJB2</name>
    <dbReference type="NCBI Taxonomy" id="1296103"/>
    <lineage>
        <taxon>Eukaryota</taxon>
        <taxon>Fungi</taxon>
        <taxon>Dikarya</taxon>
        <taxon>Basidiomycota</taxon>
        <taxon>Agaricomycotina</taxon>
        <taxon>Tremellomycetes</taxon>
        <taxon>Tremellales</taxon>
        <taxon>Cryptococcaceae</taxon>
        <taxon>Cryptococcus</taxon>
        <taxon>Cryptococcus gattii species complex</taxon>
    </lineage>
</organism>
<protein>
    <submittedName>
        <fullName evidence="1">Uncharacterized protein</fullName>
    </submittedName>
</protein>
<dbReference type="EMBL" id="KN848797">
    <property type="protein sequence ID" value="KIR76421.1"/>
    <property type="molecule type" value="Genomic_DNA"/>
</dbReference>
<keyword evidence="2" id="KW-1185">Reference proteome</keyword>
<evidence type="ECO:0000313" key="1">
    <source>
        <dbReference type="EMBL" id="KIR76421.1"/>
    </source>
</evidence>
<proteinExistence type="predicted"/>